<sequence>MGRYDFAAQNVHKTASQLLAAKRLQAPPPWHSIIATYPPSDRLVRTPKQRPQKPGKRASRLFQPLNVKYEEDRLRWEYFNDHPWELARPRVMLEEDGRDHEKWDWSLPLDYALRRPHPGAKDAMGRQLDNEWDNKFATQSGRPLNGEAVVQRQQHLMKAESLPAAKAYDRARKELYRARHFREVQQRVAREEALSQGAYFGPGPLQIGMQIEDKMYENWKEWAVKEIAAAKALAGSAYTGLEQQASVTEGILDESEALQEVVESVPGSNKLPAAMGGVALHP</sequence>
<evidence type="ECO:0000256" key="5">
    <source>
        <dbReference type="ARBA" id="ARBA00023274"/>
    </source>
</evidence>
<accession>A0A0F4GG49</accession>
<dbReference type="AlphaFoldDB" id="A0A0F4GG49"/>
<keyword evidence="4" id="KW-0496">Mitochondrion</keyword>
<dbReference type="STRING" id="1047168.A0A0F4GG49"/>
<dbReference type="OrthoDB" id="5542239at2759"/>
<dbReference type="PANTHER" id="PTHR37799">
    <property type="entry name" value="37S RIBOSOMAL PROTEIN S25, MITOCHONDRIAL"/>
    <property type="match status" value="1"/>
</dbReference>
<gene>
    <name evidence="8" type="ORF">TI39_contig851g00017</name>
</gene>
<comment type="caution">
    <text evidence="8">The sequence shown here is derived from an EMBL/GenBank/DDBJ whole genome shotgun (WGS) entry which is preliminary data.</text>
</comment>
<comment type="subcellular location">
    <subcellularLocation>
        <location evidence="1">Mitochondrion</location>
    </subcellularLocation>
</comment>
<keyword evidence="5" id="KW-0687">Ribonucleoprotein</keyword>
<comment type="similarity">
    <text evidence="2">Belongs to the mitochondrion-specific ribosomal protein mS23 family.</text>
</comment>
<reference evidence="8 9" key="1">
    <citation type="submission" date="2015-03" db="EMBL/GenBank/DDBJ databases">
        <title>RNA-seq based gene annotation and comparative genomics of four Zymoseptoria species reveal species-specific pathogenicity related genes and transposable element activity.</title>
        <authorList>
            <person name="Grandaubert J."/>
            <person name="Bhattacharyya A."/>
            <person name="Stukenbrock E.H."/>
        </authorList>
    </citation>
    <scope>NUCLEOTIDE SEQUENCE [LARGE SCALE GENOMIC DNA]</scope>
    <source>
        <strain evidence="8 9">Zb18110</strain>
    </source>
</reference>
<evidence type="ECO:0000313" key="8">
    <source>
        <dbReference type="EMBL" id="KJX95962.1"/>
    </source>
</evidence>
<evidence type="ECO:0000256" key="4">
    <source>
        <dbReference type="ARBA" id="ARBA00023128"/>
    </source>
</evidence>
<dbReference type="GO" id="GO:0005763">
    <property type="term" value="C:mitochondrial small ribosomal subunit"/>
    <property type="evidence" value="ECO:0007669"/>
    <property type="project" value="InterPro"/>
</dbReference>
<dbReference type="Pfam" id="PF13741">
    <property type="entry name" value="MRP-S25"/>
    <property type="match status" value="2"/>
</dbReference>
<dbReference type="Proteomes" id="UP000033647">
    <property type="component" value="Unassembled WGS sequence"/>
</dbReference>
<dbReference type="EMBL" id="LAFY01000843">
    <property type="protein sequence ID" value="KJX95962.1"/>
    <property type="molecule type" value="Genomic_DNA"/>
</dbReference>
<evidence type="ECO:0000256" key="2">
    <source>
        <dbReference type="ARBA" id="ARBA00009864"/>
    </source>
</evidence>
<organism evidence="8 9">
    <name type="scientific">Zymoseptoria brevis</name>
    <dbReference type="NCBI Taxonomy" id="1047168"/>
    <lineage>
        <taxon>Eukaryota</taxon>
        <taxon>Fungi</taxon>
        <taxon>Dikarya</taxon>
        <taxon>Ascomycota</taxon>
        <taxon>Pezizomycotina</taxon>
        <taxon>Dothideomycetes</taxon>
        <taxon>Dothideomycetidae</taxon>
        <taxon>Mycosphaerellales</taxon>
        <taxon>Mycosphaerellaceae</taxon>
        <taxon>Zymoseptoria</taxon>
    </lineage>
</organism>
<evidence type="ECO:0000313" key="9">
    <source>
        <dbReference type="Proteomes" id="UP000033647"/>
    </source>
</evidence>
<keyword evidence="9" id="KW-1185">Reference proteome</keyword>
<dbReference type="PANTHER" id="PTHR37799:SF1">
    <property type="entry name" value="SMALL RIBOSOMAL SUBUNIT PROTEIN MS23"/>
    <property type="match status" value="1"/>
</dbReference>
<dbReference type="GO" id="GO:0003735">
    <property type="term" value="F:structural constituent of ribosome"/>
    <property type="evidence" value="ECO:0007669"/>
    <property type="project" value="InterPro"/>
</dbReference>
<evidence type="ECO:0000256" key="3">
    <source>
        <dbReference type="ARBA" id="ARBA00022980"/>
    </source>
</evidence>
<evidence type="ECO:0000256" key="1">
    <source>
        <dbReference type="ARBA" id="ARBA00004173"/>
    </source>
</evidence>
<keyword evidence="3" id="KW-0689">Ribosomal protein</keyword>
<dbReference type="InterPro" id="IPR016939">
    <property type="entry name" value="Ribosomal_mS23_fun"/>
</dbReference>
<evidence type="ECO:0000256" key="6">
    <source>
        <dbReference type="ARBA" id="ARBA00035137"/>
    </source>
</evidence>
<proteinExistence type="inferred from homology"/>
<protein>
    <recommendedName>
        <fullName evidence="6">Small ribosomal subunit protein mS23</fullName>
    </recommendedName>
    <alternativeName>
        <fullName evidence="7">37S ribosomal protein S25, mitochondrial</fullName>
    </alternativeName>
</protein>
<evidence type="ECO:0000256" key="7">
    <source>
        <dbReference type="ARBA" id="ARBA00035421"/>
    </source>
</evidence>
<name>A0A0F4GG49_9PEZI</name>